<protein>
    <submittedName>
        <fullName evidence="3">Polysaccharide deacetylase family protein</fullName>
    </submittedName>
</protein>
<dbReference type="GO" id="GO:0016810">
    <property type="term" value="F:hydrolase activity, acting on carbon-nitrogen (but not peptide) bonds"/>
    <property type="evidence" value="ECO:0007669"/>
    <property type="project" value="InterPro"/>
</dbReference>
<dbReference type="SUPFAM" id="SSF88713">
    <property type="entry name" value="Glycoside hydrolase/deacetylase"/>
    <property type="match status" value="1"/>
</dbReference>
<feature type="transmembrane region" description="Helical" evidence="1">
    <location>
        <begin position="7"/>
        <end position="24"/>
    </location>
</feature>
<evidence type="ECO:0000259" key="2">
    <source>
        <dbReference type="PROSITE" id="PS51677"/>
    </source>
</evidence>
<dbReference type="PANTHER" id="PTHR10587">
    <property type="entry name" value="GLYCOSYL TRANSFERASE-RELATED"/>
    <property type="match status" value="1"/>
</dbReference>
<dbReference type="Gene3D" id="3.20.20.370">
    <property type="entry name" value="Glycoside hydrolase/deacetylase"/>
    <property type="match status" value="1"/>
</dbReference>
<dbReference type="InterPro" id="IPR011330">
    <property type="entry name" value="Glyco_hydro/deAcase_b/a-brl"/>
</dbReference>
<dbReference type="CDD" id="cd10917">
    <property type="entry name" value="CE4_NodB_like_6s_7s"/>
    <property type="match status" value="1"/>
</dbReference>
<dbReference type="OrthoDB" id="9812065at2"/>
<organism evidence="3 4">
    <name type="scientific">Flavobacterium cupreum</name>
    <dbReference type="NCBI Taxonomy" id="2133766"/>
    <lineage>
        <taxon>Bacteria</taxon>
        <taxon>Pseudomonadati</taxon>
        <taxon>Bacteroidota</taxon>
        <taxon>Flavobacteriia</taxon>
        <taxon>Flavobacteriales</taxon>
        <taxon>Flavobacteriaceae</taxon>
        <taxon>Flavobacterium</taxon>
    </lineage>
</organism>
<dbReference type="Pfam" id="PF01522">
    <property type="entry name" value="Polysacc_deac_1"/>
    <property type="match status" value="1"/>
</dbReference>
<sequence length="263" mass="29798">MITHKNISIFFVFLLLALVLLNFYASISWIWFIVIVLLWLGINAVGSARISSDYHVKAFCSNPSEKEKKIALTFDDGPGPFTVEVLELLKKYNANATFFCIGKNIENHPEIVKQIIEEGHLVGNHSYSHSKFFDFYNAAAITKELQKTDSLLEKFTPGKVKFFRPPYGVTTPSIRRALKITGHQVIGWNIRSLDGGTKDQDLIFNRIIKRISPGGIVLLHDTALHSVLVLERFLQFLQQNNYKVISTGELLNLKAYESVVNAR</sequence>
<feature type="domain" description="NodB homology" evidence="2">
    <location>
        <begin position="68"/>
        <end position="245"/>
    </location>
</feature>
<dbReference type="InterPro" id="IPR002509">
    <property type="entry name" value="NODB_dom"/>
</dbReference>
<evidence type="ECO:0000313" key="4">
    <source>
        <dbReference type="Proteomes" id="UP000288102"/>
    </source>
</evidence>
<accession>A0A434A8P9</accession>
<dbReference type="RefSeq" id="WP_127338134.1">
    <property type="nucleotide sequence ID" value="NZ_QWDM01000005.1"/>
</dbReference>
<keyword evidence="1" id="KW-0472">Membrane</keyword>
<dbReference type="PROSITE" id="PS51677">
    <property type="entry name" value="NODB"/>
    <property type="match status" value="1"/>
</dbReference>
<name>A0A434A8P9_9FLAO</name>
<dbReference type="InterPro" id="IPR050248">
    <property type="entry name" value="Polysacc_deacetylase_ArnD"/>
</dbReference>
<evidence type="ECO:0000313" key="3">
    <source>
        <dbReference type="EMBL" id="RUT70694.1"/>
    </source>
</evidence>
<feature type="transmembrane region" description="Helical" evidence="1">
    <location>
        <begin position="30"/>
        <end position="48"/>
    </location>
</feature>
<keyword evidence="1" id="KW-1133">Transmembrane helix</keyword>
<dbReference type="Proteomes" id="UP000288102">
    <property type="component" value="Unassembled WGS sequence"/>
</dbReference>
<gene>
    <name evidence="3" type="ORF">D0817_09470</name>
</gene>
<evidence type="ECO:0000256" key="1">
    <source>
        <dbReference type="SAM" id="Phobius"/>
    </source>
</evidence>
<proteinExistence type="predicted"/>
<keyword evidence="4" id="KW-1185">Reference proteome</keyword>
<dbReference type="EMBL" id="QWDM01000005">
    <property type="protein sequence ID" value="RUT70694.1"/>
    <property type="molecule type" value="Genomic_DNA"/>
</dbReference>
<dbReference type="AlphaFoldDB" id="A0A434A8P9"/>
<reference evidence="4" key="1">
    <citation type="journal article" date="2019" name="Syst. Appl. Microbiol.">
        <title>Flavobacterium circumlabens sp. nov. and Flavobacterium cupreum sp. nov., two psychrotrophic species isolated from Antarctic environmental samples.</title>
        <authorList>
            <person name="Kralova S."/>
            <person name="Busse H.-J."/>
            <person name="Svec P."/>
            <person name="Maslanova I."/>
            <person name="Stankova E."/>
            <person name="Bartak M."/>
            <person name="Sedlacek I."/>
        </authorList>
    </citation>
    <scope>NUCLEOTIDE SEQUENCE [LARGE SCALE GENOMIC DNA]</scope>
    <source>
        <strain evidence="4">CCM 8825</strain>
    </source>
</reference>
<dbReference type="GO" id="GO:0005975">
    <property type="term" value="P:carbohydrate metabolic process"/>
    <property type="evidence" value="ECO:0007669"/>
    <property type="project" value="InterPro"/>
</dbReference>
<comment type="caution">
    <text evidence="3">The sequence shown here is derived from an EMBL/GenBank/DDBJ whole genome shotgun (WGS) entry which is preliminary data.</text>
</comment>
<keyword evidence="1" id="KW-0812">Transmembrane</keyword>